<gene>
    <name evidence="1" type="ORF">BRENAR_LOCUS5097</name>
</gene>
<accession>A0A448YTX8</accession>
<dbReference type="AlphaFoldDB" id="A0A448YTX8"/>
<name>A0A448YTX8_BRENA</name>
<sequence>MYNHSGPFKLRHNQQIKMLSTKTVDEKKLPHWIEGLQLKQQHTPLYRNLTDIVPMDNSFVHRSGDLQDFLMYIPFLLAKPEIGEQLSRLVGNLKFKKLEGLRDVESVLVLVLQTIIMAVEPSYKNELVDECLDKFGEGIEPASLMISRETLQASPFPPEMINLILQDRKFLLAIQLLKYKLSEENGWSANTECRDDNVASWIGSLFEPTIPQSARHLSKSESIPGIVVYDLLLRQPANELEYMTLFEIYCKWSEGVNLKDQERLYHLKQLENFEQETYKNRDLVIPPAFSNLFSYALRYKVETLPKLVQTFLDRNNTKSPQILEQISELIWQLSYDHSGKNTARPSRVYKMSQSKIIKVINRLISENDNFDIDVTTLLGVSNLTFYTNFRKSFTLFKEAKKRFDRWQLESFDIDGFEKIVATNSNGGIFPNSGTQSVEEARITRKDYNIKFLCNSILLLAVNSKNRDFVYRDFLNLLKRADIQLLECYPELWDFIMIKLNYHSMLNDSTCKELFSLYLEKYDGHPKNHAALDLIINNTNDPRLLLDIIQKLDFSEFDDLNLSRYISKLYKLAKMMSENQDSSSGKEFHLDKLSEEESGSFYSLIDHYAEVVKPSKAGKKDTLVRNLPEKFDALGFDNPIDLARHLYTSSPFKSSRLNSSYLLGESILTPAKTYDRYMRMNIFTKITPITISSLFVSALRLKEMALYDNTKWISGLEHPVGTDLKTEAEGESDEKVGFSAEPVDVALREFDEHVSKSYGDLTNGRIYPDDNLLVVYLTAIGEFRKKDRIYGFLDKMVDLRYPVKMGMFKLYESLLPAIDRSELVDCLNDYHKQFEMLRKCRSEYELKMVKKKLEPVAASGRFADFVSRFEFTWDIIRNWEWPGKF</sequence>
<evidence type="ECO:0000313" key="2">
    <source>
        <dbReference type="Proteomes" id="UP000290900"/>
    </source>
</evidence>
<proteinExistence type="predicted"/>
<dbReference type="InParanoid" id="A0A448YTX8"/>
<dbReference type="OrthoDB" id="4017072at2759"/>
<dbReference type="Proteomes" id="UP000290900">
    <property type="component" value="Unassembled WGS sequence"/>
</dbReference>
<organism evidence="1 2">
    <name type="scientific">Brettanomyces naardenensis</name>
    <name type="common">Yeast</name>
    <dbReference type="NCBI Taxonomy" id="13370"/>
    <lineage>
        <taxon>Eukaryota</taxon>
        <taxon>Fungi</taxon>
        <taxon>Dikarya</taxon>
        <taxon>Ascomycota</taxon>
        <taxon>Saccharomycotina</taxon>
        <taxon>Pichiomycetes</taxon>
        <taxon>Pichiales</taxon>
        <taxon>Pichiaceae</taxon>
        <taxon>Brettanomyces</taxon>
    </lineage>
</organism>
<evidence type="ECO:0000313" key="1">
    <source>
        <dbReference type="EMBL" id="VEU24369.1"/>
    </source>
</evidence>
<reference evidence="1 2" key="1">
    <citation type="submission" date="2018-12" db="EMBL/GenBank/DDBJ databases">
        <authorList>
            <person name="Tiukova I."/>
            <person name="Dainat J."/>
        </authorList>
    </citation>
    <scope>NUCLEOTIDE SEQUENCE [LARGE SCALE GENOMIC DNA]</scope>
</reference>
<protein>
    <submittedName>
        <fullName evidence="1">DEKNAAC105581</fullName>
    </submittedName>
</protein>
<dbReference type="EMBL" id="CAACVR010000076">
    <property type="protein sequence ID" value="VEU24369.1"/>
    <property type="molecule type" value="Genomic_DNA"/>
</dbReference>
<keyword evidence="2" id="KW-1185">Reference proteome</keyword>